<dbReference type="Pfam" id="PF06985">
    <property type="entry name" value="HET"/>
    <property type="match status" value="1"/>
</dbReference>
<name>A0AAJ0F829_9PEZI</name>
<dbReference type="PANTHER" id="PTHR24148:SF64">
    <property type="entry name" value="HETEROKARYON INCOMPATIBILITY DOMAIN-CONTAINING PROTEIN"/>
    <property type="match status" value="1"/>
</dbReference>
<accession>A0AAJ0F829</accession>
<gene>
    <name evidence="2" type="ORF">QBC47DRAFT_346588</name>
</gene>
<proteinExistence type="predicted"/>
<dbReference type="InterPro" id="IPR052895">
    <property type="entry name" value="HetReg/Transcr_Mod"/>
</dbReference>
<protein>
    <submittedName>
        <fullName evidence="2">Heterokaryon incompatibility protein-domain-containing protein</fullName>
    </submittedName>
</protein>
<sequence length="663" mass="75993">MASDAGFAYDAPLQGNEIRLIEIRTDPKNTLEIELARHRLESVRYEALSYVWGNQTSKEQIKCNGRLMHIGSNLLEALSEQARRQPTALLWADAICINQNDDNEKTSQVRMMRDIYDNSHQVIIWLGKEQQPGDREGFELAERLYQKCDGATYNMSATTYDFHDFDCESNGVPKASYCDPDWTALFNILSHPWFSRIWVVQELLVAKTSIMRRGSLDLDTRIILWNTLHIARHRNLYEAFNAFKGSPASSALMARNIATGYFEYKRAGRLPIYDTLSRYNGMGATDPRDRYFALAGISADLDARFVSYQKTFRDIACLVGKMTLLGAPRYQVEPGGVEVLVFERKPQDHGFPIDWLAFHANPQNHNLGLPSWVPDLISPHSPGLLMSGFYNTRYLADDRRRLLPKLRLRHGVSKWAGSSPSQLIIPVPDEIEIVGAAFDRVETLARERPVLPDESQEERRQRTQDGVGIDPLRAIEAVSQYEAEMVFWLSEIRMLADPTLRPSDSIMSGASFEAFWRTLTYNRGPEFNYQSPNEEPADWLGISFGYWYLLKKVLMKMRSAQDLLQLAGFYQILAAFADPFDKAEGRVRDARRFFVSQNGKFGWVPLRARVGDRVCVFRGMRIPVIMRPRGDRWEFIGACYVHGLMDGEIWGLDGLEWRFMSFL</sequence>
<dbReference type="EMBL" id="MU839836">
    <property type="protein sequence ID" value="KAK1753958.1"/>
    <property type="molecule type" value="Genomic_DNA"/>
</dbReference>
<evidence type="ECO:0000259" key="1">
    <source>
        <dbReference type="Pfam" id="PF06985"/>
    </source>
</evidence>
<dbReference type="Pfam" id="PF26639">
    <property type="entry name" value="Het-6_barrel"/>
    <property type="match status" value="1"/>
</dbReference>
<evidence type="ECO:0000313" key="3">
    <source>
        <dbReference type="Proteomes" id="UP001239445"/>
    </source>
</evidence>
<dbReference type="InterPro" id="IPR010730">
    <property type="entry name" value="HET"/>
</dbReference>
<comment type="caution">
    <text evidence="2">The sequence shown here is derived from an EMBL/GenBank/DDBJ whole genome shotgun (WGS) entry which is preliminary data.</text>
</comment>
<reference evidence="2" key="1">
    <citation type="submission" date="2023-06" db="EMBL/GenBank/DDBJ databases">
        <title>Genome-scale phylogeny and comparative genomics of the fungal order Sordariales.</title>
        <authorList>
            <consortium name="Lawrence Berkeley National Laboratory"/>
            <person name="Hensen N."/>
            <person name="Bonometti L."/>
            <person name="Westerberg I."/>
            <person name="Brannstrom I.O."/>
            <person name="Guillou S."/>
            <person name="Cros-Aarteil S."/>
            <person name="Calhoun S."/>
            <person name="Haridas S."/>
            <person name="Kuo A."/>
            <person name="Mondo S."/>
            <person name="Pangilinan J."/>
            <person name="Riley R."/>
            <person name="Labutti K."/>
            <person name="Andreopoulos B."/>
            <person name="Lipzen A."/>
            <person name="Chen C."/>
            <person name="Yanf M."/>
            <person name="Daum C."/>
            <person name="Ng V."/>
            <person name="Clum A."/>
            <person name="Steindorff A."/>
            <person name="Ohm R."/>
            <person name="Martin F."/>
            <person name="Silar P."/>
            <person name="Natvig D."/>
            <person name="Lalanne C."/>
            <person name="Gautier V."/>
            <person name="Ament-Velasquez S.L."/>
            <person name="Kruys A."/>
            <person name="Hutchinson M.I."/>
            <person name="Powell A.J."/>
            <person name="Barry K."/>
            <person name="Miller A.N."/>
            <person name="Grigoriev I.V."/>
            <person name="Debuchy R."/>
            <person name="Gladieux P."/>
            <person name="Thoren M.H."/>
            <person name="Johannesson H."/>
        </authorList>
    </citation>
    <scope>NUCLEOTIDE SEQUENCE</scope>
    <source>
        <strain evidence="2">PSN4</strain>
    </source>
</reference>
<dbReference type="PANTHER" id="PTHR24148">
    <property type="entry name" value="ANKYRIN REPEAT DOMAIN-CONTAINING PROTEIN 39 HOMOLOG-RELATED"/>
    <property type="match status" value="1"/>
</dbReference>
<dbReference type="AlphaFoldDB" id="A0AAJ0F829"/>
<evidence type="ECO:0000313" key="2">
    <source>
        <dbReference type="EMBL" id="KAK1753958.1"/>
    </source>
</evidence>
<organism evidence="2 3">
    <name type="scientific">Echria macrotheca</name>
    <dbReference type="NCBI Taxonomy" id="438768"/>
    <lineage>
        <taxon>Eukaryota</taxon>
        <taxon>Fungi</taxon>
        <taxon>Dikarya</taxon>
        <taxon>Ascomycota</taxon>
        <taxon>Pezizomycotina</taxon>
        <taxon>Sordariomycetes</taxon>
        <taxon>Sordariomycetidae</taxon>
        <taxon>Sordariales</taxon>
        <taxon>Schizotheciaceae</taxon>
        <taxon>Echria</taxon>
    </lineage>
</organism>
<feature type="domain" description="Heterokaryon incompatibility" evidence="1">
    <location>
        <begin position="45"/>
        <end position="202"/>
    </location>
</feature>
<dbReference type="Proteomes" id="UP001239445">
    <property type="component" value="Unassembled WGS sequence"/>
</dbReference>
<keyword evidence="3" id="KW-1185">Reference proteome</keyword>